<dbReference type="PANTHER" id="PTHR31213:SF201">
    <property type="entry name" value="OS03G0300400 PROTEIN"/>
    <property type="match status" value="1"/>
</dbReference>
<dbReference type="GO" id="GO:0010427">
    <property type="term" value="F:abscisic acid binding"/>
    <property type="evidence" value="ECO:0007669"/>
    <property type="project" value="InterPro"/>
</dbReference>
<feature type="domain" description="Bet v I/Major latex protein" evidence="4">
    <location>
        <begin position="476"/>
        <end position="624"/>
    </location>
</feature>
<protein>
    <recommendedName>
        <fullName evidence="4">Bet v I/Major latex protein domain-containing protein</fullName>
    </recommendedName>
</protein>
<dbReference type="GO" id="GO:0006952">
    <property type="term" value="P:defense response"/>
    <property type="evidence" value="ECO:0007669"/>
    <property type="project" value="InterPro"/>
</dbReference>
<dbReference type="InterPro" id="IPR050279">
    <property type="entry name" value="Plant_def-hormone_signal"/>
</dbReference>
<dbReference type="PROSITE" id="PS00451">
    <property type="entry name" value="PATHOGENESIS_BETVI"/>
    <property type="match status" value="4"/>
</dbReference>
<evidence type="ECO:0000259" key="4">
    <source>
        <dbReference type="Pfam" id="PF00407"/>
    </source>
</evidence>
<dbReference type="Gene3D" id="3.30.530.20">
    <property type="match status" value="4"/>
</dbReference>
<sequence length="868" mass="92326">MAGSWSLEIPSPVAAPRLFRAAVMDWHTLAPKVASAVVASAQPIEGEGAVGSIRQFNFTSGNQLTMPFSFLKEKLEFLDVDKCESKTALVEGGGLGVALESATTHIKVEPAAGGGSLVKVNATYKPLPGVPMKDEEVAKAKESVTAIFKAAEGFPPHQADSAIQFGKRPDAAPGNFTPHRSPLAGEKPPNGETPPFKPVDAARSSNTQHKLQVRRANCIAASASARQRQARRRKQQRADPIASAMATATNSWTLEIASPVAAPRLFRAAVMDWHTLAPKVASHVVASAHPVEGEGGVGSVRQFNFTSGIFTDQSPRPRSPRQIAHRTQGVTPMPFGFMKERLEFLDADKCECKSTLVEGGGIGVAIETATSHIKVEPAADGGSVVKVDSTYKLLPGVEVKDEIAKAKESVTAIFKAAEAFLSTTRAATPIQASTGHHSPDSDRACLTNPAFPSLLFKSLASTRFGNTSSNTMASTNSWTIEIVSPVAAPRLFRAAVMDWHTLAPKVASHVVASAHPVEGEGGIGSVRQFNFTSAMPFGFMKERLEFLDADKCECKSTLVEGGGIGVAIETATSHIKVEPAADGGSVVKVDSTYKLLPGVEVKDEIAKVKESVTAIFKAAEAFLCSPDLQLQCPRLFPPSRTAAPTSPPLPVTTHTGPLQQPRHGFILSNLFEGLTLLPLPRQQRHSTVEAQTTLEFPRGFTTRSFVAAMASTNSWTLEITSPVTALRLFRAAVMDWHTLAPKLASHVVASAHVVQGDAHVGSIRQFNFTAAMPFGFMKERLEFLDADKCECKSTLVEGGGIGVAIETTTSHIKVEPTADGGSVVKVDSTYKLLPGVEVKDEIAKAKESVTAIVKAAEAYLVANPDAYS</sequence>
<dbReference type="Pfam" id="PF00407">
    <property type="entry name" value="Bet_v_1"/>
    <property type="match status" value="3"/>
</dbReference>
<proteinExistence type="inferred from homology"/>
<dbReference type="PANTHER" id="PTHR31213">
    <property type="entry name" value="OS08G0374000 PROTEIN-RELATED"/>
    <property type="match status" value="1"/>
</dbReference>
<dbReference type="OrthoDB" id="1500546at2759"/>
<evidence type="ECO:0000256" key="2">
    <source>
        <dbReference type="ARBA" id="ARBA00009744"/>
    </source>
</evidence>
<dbReference type="InterPro" id="IPR023393">
    <property type="entry name" value="START-like_dom_sf"/>
</dbReference>
<evidence type="ECO:0000256" key="1">
    <source>
        <dbReference type="ARBA" id="ARBA00004123"/>
    </source>
</evidence>
<dbReference type="AlphaFoldDB" id="A0A835B1M6"/>
<comment type="caution">
    <text evidence="5">The sequence shown here is derived from an EMBL/GenBank/DDBJ whole genome shotgun (WGS) entry which is preliminary data.</text>
</comment>
<dbReference type="Proteomes" id="UP000636709">
    <property type="component" value="Unassembled WGS sequence"/>
</dbReference>
<evidence type="ECO:0000313" key="5">
    <source>
        <dbReference type="EMBL" id="KAF8683849.1"/>
    </source>
</evidence>
<feature type="domain" description="Bet v I/Major latex protein" evidence="4">
    <location>
        <begin position="2"/>
        <end position="126"/>
    </location>
</feature>
<dbReference type="GO" id="GO:0009738">
    <property type="term" value="P:abscisic acid-activated signaling pathway"/>
    <property type="evidence" value="ECO:0007669"/>
    <property type="project" value="InterPro"/>
</dbReference>
<organism evidence="5 6">
    <name type="scientific">Digitaria exilis</name>
    <dbReference type="NCBI Taxonomy" id="1010633"/>
    <lineage>
        <taxon>Eukaryota</taxon>
        <taxon>Viridiplantae</taxon>
        <taxon>Streptophyta</taxon>
        <taxon>Embryophyta</taxon>
        <taxon>Tracheophyta</taxon>
        <taxon>Spermatophyta</taxon>
        <taxon>Magnoliopsida</taxon>
        <taxon>Liliopsida</taxon>
        <taxon>Poales</taxon>
        <taxon>Poaceae</taxon>
        <taxon>PACMAD clade</taxon>
        <taxon>Panicoideae</taxon>
        <taxon>Panicodae</taxon>
        <taxon>Paniceae</taxon>
        <taxon>Anthephorinae</taxon>
        <taxon>Digitaria</taxon>
    </lineage>
</organism>
<dbReference type="InterPro" id="IPR000916">
    <property type="entry name" value="Bet_v_I/MLP"/>
</dbReference>
<dbReference type="EMBL" id="JACEFO010002102">
    <property type="protein sequence ID" value="KAF8683849.1"/>
    <property type="molecule type" value="Genomic_DNA"/>
</dbReference>
<dbReference type="SUPFAM" id="SSF55961">
    <property type="entry name" value="Bet v1-like"/>
    <property type="match status" value="4"/>
</dbReference>
<comment type="subcellular location">
    <subcellularLocation>
        <location evidence="1">Nucleus</location>
    </subcellularLocation>
</comment>
<accession>A0A835B1M6</accession>
<keyword evidence="6" id="KW-1185">Reference proteome</keyword>
<dbReference type="GO" id="GO:0004864">
    <property type="term" value="F:protein phosphatase inhibitor activity"/>
    <property type="evidence" value="ECO:0007669"/>
    <property type="project" value="InterPro"/>
</dbReference>
<evidence type="ECO:0000256" key="3">
    <source>
        <dbReference type="SAM" id="MobiDB-lite"/>
    </source>
</evidence>
<dbReference type="GO" id="GO:0038023">
    <property type="term" value="F:signaling receptor activity"/>
    <property type="evidence" value="ECO:0007669"/>
    <property type="project" value="InterPro"/>
</dbReference>
<evidence type="ECO:0000313" key="6">
    <source>
        <dbReference type="Proteomes" id="UP000636709"/>
    </source>
</evidence>
<dbReference type="PRINTS" id="PR00634">
    <property type="entry name" value="BETALLERGEN"/>
</dbReference>
<dbReference type="GO" id="GO:0005737">
    <property type="term" value="C:cytoplasm"/>
    <property type="evidence" value="ECO:0007669"/>
    <property type="project" value="TreeGrafter"/>
</dbReference>
<dbReference type="GO" id="GO:0005634">
    <property type="term" value="C:nucleus"/>
    <property type="evidence" value="ECO:0007669"/>
    <property type="project" value="UniProtKB-SubCell"/>
</dbReference>
<gene>
    <name evidence="5" type="ORF">HU200_044788</name>
</gene>
<dbReference type="InterPro" id="IPR024949">
    <property type="entry name" value="Bet_v_I_allergen"/>
</dbReference>
<dbReference type="FunFam" id="3.30.530.20:FF:000007">
    <property type="entry name" value="Major pollen allergen Bet v 1-A"/>
    <property type="match status" value="4"/>
</dbReference>
<name>A0A835B1M6_9POAL</name>
<feature type="domain" description="Bet v I/Major latex protein" evidence="4">
    <location>
        <begin position="713"/>
        <end position="862"/>
    </location>
</feature>
<dbReference type="CDD" id="cd07816">
    <property type="entry name" value="Bet_v1-like"/>
    <property type="match status" value="4"/>
</dbReference>
<comment type="similarity">
    <text evidence="2">Belongs to the BetVI family.</text>
</comment>
<reference evidence="5" key="1">
    <citation type="submission" date="2020-07" db="EMBL/GenBank/DDBJ databases">
        <title>Genome sequence and genetic diversity analysis of an under-domesticated orphan crop, white fonio (Digitaria exilis).</title>
        <authorList>
            <person name="Bennetzen J.L."/>
            <person name="Chen S."/>
            <person name="Ma X."/>
            <person name="Wang X."/>
            <person name="Yssel A.E.J."/>
            <person name="Chaluvadi S.R."/>
            <person name="Johnson M."/>
            <person name="Gangashetty P."/>
            <person name="Hamidou F."/>
            <person name="Sanogo M.D."/>
            <person name="Zwaenepoel A."/>
            <person name="Wallace J."/>
            <person name="Van De Peer Y."/>
            <person name="Van Deynze A."/>
        </authorList>
    </citation>
    <scope>NUCLEOTIDE SEQUENCE</scope>
    <source>
        <tissue evidence="5">Leaves</tissue>
    </source>
</reference>
<feature type="region of interest" description="Disordered" evidence="3">
    <location>
        <begin position="165"/>
        <end position="210"/>
    </location>
</feature>